<protein>
    <recommendedName>
        <fullName evidence="2">Response regulatory domain-containing protein</fullName>
    </recommendedName>
</protein>
<organism evidence="3">
    <name type="scientific">marine sediment metagenome</name>
    <dbReference type="NCBI Taxonomy" id="412755"/>
    <lineage>
        <taxon>unclassified sequences</taxon>
        <taxon>metagenomes</taxon>
        <taxon>ecological metagenomes</taxon>
    </lineage>
</organism>
<feature type="domain" description="Response regulatory" evidence="2">
    <location>
        <begin position="53"/>
        <end position="171"/>
    </location>
</feature>
<dbReference type="InterPro" id="IPR050595">
    <property type="entry name" value="Bact_response_regulator"/>
</dbReference>
<dbReference type="GO" id="GO:0000160">
    <property type="term" value="P:phosphorelay signal transduction system"/>
    <property type="evidence" value="ECO:0007669"/>
    <property type="project" value="InterPro"/>
</dbReference>
<dbReference type="EMBL" id="BART01005917">
    <property type="protein sequence ID" value="GAG55157.1"/>
    <property type="molecule type" value="Genomic_DNA"/>
</dbReference>
<dbReference type="InterPro" id="IPR011006">
    <property type="entry name" value="CheY-like_superfamily"/>
</dbReference>
<dbReference type="CDD" id="cd00156">
    <property type="entry name" value="REC"/>
    <property type="match status" value="1"/>
</dbReference>
<name>X0ZA32_9ZZZZ</name>
<dbReference type="SUPFAM" id="SSF52172">
    <property type="entry name" value="CheY-like"/>
    <property type="match status" value="1"/>
</dbReference>
<evidence type="ECO:0000259" key="2">
    <source>
        <dbReference type="PROSITE" id="PS50110"/>
    </source>
</evidence>
<dbReference type="Gene3D" id="3.40.50.2300">
    <property type="match status" value="1"/>
</dbReference>
<accession>X0ZA32</accession>
<dbReference type="PANTHER" id="PTHR44591">
    <property type="entry name" value="STRESS RESPONSE REGULATOR PROTEIN 1"/>
    <property type="match status" value="1"/>
</dbReference>
<dbReference type="PROSITE" id="PS50110">
    <property type="entry name" value="RESPONSE_REGULATORY"/>
    <property type="match status" value="1"/>
</dbReference>
<sequence>MESNIKAYRLVNLSKYEEKVKKDGYINFRRGNFIPEKNLSEKKNKKRKNKKKVILIVDDEPLILDLTEKFLKLGNFEIITSSNAIEAIKVIEGRHTDISLILLDDMMPGRSGMDVLRQIRAEDRYNHILVVLFTLKNFDEDIQKAQALGADGYIGKPFSGKKLLKYVQNMLQ</sequence>
<gene>
    <name evidence="3" type="ORF">S01H4_13427</name>
</gene>
<reference evidence="3" key="1">
    <citation type="journal article" date="2014" name="Front. Microbiol.">
        <title>High frequency of phylogenetically diverse reductive dehalogenase-homologous genes in deep subseafloor sedimentary metagenomes.</title>
        <authorList>
            <person name="Kawai M."/>
            <person name="Futagami T."/>
            <person name="Toyoda A."/>
            <person name="Takaki Y."/>
            <person name="Nishi S."/>
            <person name="Hori S."/>
            <person name="Arai W."/>
            <person name="Tsubouchi T."/>
            <person name="Morono Y."/>
            <person name="Uchiyama I."/>
            <person name="Ito T."/>
            <person name="Fujiyama A."/>
            <person name="Inagaki F."/>
            <person name="Takami H."/>
        </authorList>
    </citation>
    <scope>NUCLEOTIDE SEQUENCE</scope>
    <source>
        <strain evidence="3">Expedition CK06-06</strain>
    </source>
</reference>
<dbReference type="Pfam" id="PF00072">
    <property type="entry name" value="Response_reg"/>
    <property type="match status" value="1"/>
</dbReference>
<keyword evidence="1" id="KW-0597">Phosphoprotein</keyword>
<comment type="caution">
    <text evidence="3">The sequence shown here is derived from an EMBL/GenBank/DDBJ whole genome shotgun (WGS) entry which is preliminary data.</text>
</comment>
<proteinExistence type="predicted"/>
<dbReference type="PANTHER" id="PTHR44591:SF3">
    <property type="entry name" value="RESPONSE REGULATORY DOMAIN-CONTAINING PROTEIN"/>
    <property type="match status" value="1"/>
</dbReference>
<dbReference type="AlphaFoldDB" id="X0ZA32"/>
<dbReference type="SMART" id="SM00448">
    <property type="entry name" value="REC"/>
    <property type="match status" value="1"/>
</dbReference>
<dbReference type="InterPro" id="IPR001789">
    <property type="entry name" value="Sig_transdc_resp-reg_receiver"/>
</dbReference>
<evidence type="ECO:0000256" key="1">
    <source>
        <dbReference type="ARBA" id="ARBA00022553"/>
    </source>
</evidence>
<evidence type="ECO:0000313" key="3">
    <source>
        <dbReference type="EMBL" id="GAG55157.1"/>
    </source>
</evidence>